<gene>
    <name evidence="2" type="ORF">NQ317_001944</name>
</gene>
<protein>
    <recommendedName>
        <fullName evidence="1">PiggyBac transposable element-derived protein domain-containing protein</fullName>
    </recommendedName>
</protein>
<dbReference type="PANTHER" id="PTHR46599">
    <property type="entry name" value="PIGGYBAC TRANSPOSABLE ELEMENT-DERIVED PROTEIN 4"/>
    <property type="match status" value="1"/>
</dbReference>
<evidence type="ECO:0000259" key="1">
    <source>
        <dbReference type="Pfam" id="PF13843"/>
    </source>
</evidence>
<dbReference type="PANTHER" id="PTHR46599:SF3">
    <property type="entry name" value="PIGGYBAC TRANSPOSABLE ELEMENT-DERIVED PROTEIN 4"/>
    <property type="match status" value="1"/>
</dbReference>
<reference evidence="2" key="1">
    <citation type="journal article" date="2023" name="Insect Mol. Biol.">
        <title>Genome sequencing provides insights into the evolution of gene families encoding plant cell wall-degrading enzymes in longhorned beetles.</title>
        <authorList>
            <person name="Shin N.R."/>
            <person name="Okamura Y."/>
            <person name="Kirsch R."/>
            <person name="Pauchet Y."/>
        </authorList>
    </citation>
    <scope>NUCLEOTIDE SEQUENCE</scope>
    <source>
        <strain evidence="2">MMC_N1</strain>
    </source>
</reference>
<keyword evidence="3" id="KW-1185">Reference proteome</keyword>
<evidence type="ECO:0000313" key="3">
    <source>
        <dbReference type="Proteomes" id="UP001162164"/>
    </source>
</evidence>
<dbReference type="Pfam" id="PF13843">
    <property type="entry name" value="DDE_Tnp_1_7"/>
    <property type="match status" value="1"/>
</dbReference>
<name>A0ABQ9JBY5_9CUCU</name>
<dbReference type="EMBL" id="JAPWTJ010000831">
    <property type="protein sequence ID" value="KAJ8975404.1"/>
    <property type="molecule type" value="Genomic_DNA"/>
</dbReference>
<organism evidence="2 3">
    <name type="scientific">Molorchus minor</name>
    <dbReference type="NCBI Taxonomy" id="1323400"/>
    <lineage>
        <taxon>Eukaryota</taxon>
        <taxon>Metazoa</taxon>
        <taxon>Ecdysozoa</taxon>
        <taxon>Arthropoda</taxon>
        <taxon>Hexapoda</taxon>
        <taxon>Insecta</taxon>
        <taxon>Pterygota</taxon>
        <taxon>Neoptera</taxon>
        <taxon>Endopterygota</taxon>
        <taxon>Coleoptera</taxon>
        <taxon>Polyphaga</taxon>
        <taxon>Cucujiformia</taxon>
        <taxon>Chrysomeloidea</taxon>
        <taxon>Cerambycidae</taxon>
        <taxon>Lamiinae</taxon>
        <taxon>Monochamini</taxon>
        <taxon>Molorchus</taxon>
    </lineage>
</organism>
<comment type="caution">
    <text evidence="2">The sequence shown here is derived from an EMBL/GenBank/DDBJ whole genome shotgun (WGS) entry which is preliminary data.</text>
</comment>
<accession>A0ABQ9JBY5</accession>
<dbReference type="Proteomes" id="UP001162164">
    <property type="component" value="Unassembled WGS sequence"/>
</dbReference>
<proteinExistence type="predicted"/>
<evidence type="ECO:0000313" key="2">
    <source>
        <dbReference type="EMBL" id="KAJ8975404.1"/>
    </source>
</evidence>
<feature type="domain" description="PiggyBac transposable element-derived protein" evidence="1">
    <location>
        <begin position="3"/>
        <end position="179"/>
    </location>
</feature>
<dbReference type="InterPro" id="IPR029526">
    <property type="entry name" value="PGBD"/>
</dbReference>
<sequence length="202" mass="23898">MSTMRHYWSQNPLFKNSLISDTMPRTRFELLLKMWHFSNNETCPEGDRIYKVEPLIKIFVNKCQEVYVPGEIVCIDETLIPFRGRLLIKQYIPNKTHKGFTWNMKLYAGKERDPNISVPTKTVMFLAEKLLNAGRTIITDNYYTSLELANQLLNQKTHLLGTLRSNRRGNPKEVVNKKIKSWRNYCERKWSRYLHWEVAGQA</sequence>